<dbReference type="Pfam" id="PF07736">
    <property type="entry name" value="CM_1"/>
    <property type="match status" value="1"/>
</dbReference>
<dbReference type="EMBL" id="RHLK01000005">
    <property type="protein sequence ID" value="MVP00035.1"/>
    <property type="molecule type" value="Genomic_DNA"/>
</dbReference>
<dbReference type="SUPFAM" id="SSF55298">
    <property type="entry name" value="YjgF-like"/>
    <property type="match status" value="1"/>
</dbReference>
<keyword evidence="5" id="KW-1185">Reference proteome</keyword>
<dbReference type="InterPro" id="IPR035959">
    <property type="entry name" value="RutC-like_sf"/>
</dbReference>
<comment type="catalytic activity">
    <reaction evidence="3">
        <text>chorismate = prephenate</text>
        <dbReference type="Rhea" id="RHEA:13897"/>
        <dbReference type="ChEBI" id="CHEBI:29748"/>
        <dbReference type="ChEBI" id="CHEBI:29934"/>
        <dbReference type="EC" id="5.4.99.5"/>
    </reaction>
</comment>
<dbReference type="PIRSF" id="PIRSF005965">
    <property type="entry name" value="Chor_mut_AroH"/>
    <property type="match status" value="1"/>
</dbReference>
<dbReference type="PROSITE" id="PS51167">
    <property type="entry name" value="CHORISMATE_MUT_1"/>
    <property type="match status" value="1"/>
</dbReference>
<keyword evidence="2 3" id="KW-0028">Amino-acid biosynthesis</keyword>
<reference evidence="4 5" key="1">
    <citation type="journal article" date="2019" name="Microorganisms">
        <title>Paenibacillus lutrae sp. nov., A Chitinolytic Species Isolated from A River Otter in Castril Natural Park, Granada, Spain.</title>
        <authorList>
            <person name="Rodriguez M."/>
            <person name="Reina J.C."/>
            <person name="Bejar V."/>
            <person name="Llamas I."/>
        </authorList>
    </citation>
    <scope>NUCLEOTIDE SEQUENCE [LARGE SCALE GENOMIC DNA]</scope>
    <source>
        <strain evidence="4 5">N10</strain>
    </source>
</reference>
<dbReference type="OrthoDB" id="9802232at2"/>
<dbReference type="GO" id="GO:0009073">
    <property type="term" value="P:aromatic amino acid family biosynthetic process"/>
    <property type="evidence" value="ECO:0007669"/>
    <property type="project" value="UniProtKB-UniRule"/>
</dbReference>
<dbReference type="NCBIfam" id="TIGR01796">
    <property type="entry name" value="CM_mono_aroH"/>
    <property type="match status" value="1"/>
</dbReference>
<dbReference type="InterPro" id="IPR008243">
    <property type="entry name" value="Chorismate_mutase_AroH"/>
</dbReference>
<comment type="caution">
    <text evidence="4">The sequence shown here is derived from an EMBL/GenBank/DDBJ whole genome shotgun (WGS) entry which is preliminary data.</text>
</comment>
<feature type="binding site" evidence="2">
    <location>
        <position position="108"/>
    </location>
    <ligand>
        <name>prephenate</name>
        <dbReference type="ChEBI" id="CHEBI:29934"/>
    </ligand>
</feature>
<gene>
    <name evidence="4" type="primary">aroH</name>
    <name evidence="4" type="ORF">EDM21_10985</name>
</gene>
<keyword evidence="2 3" id="KW-0057">Aromatic amino acid biosynthesis</keyword>
<dbReference type="Proteomes" id="UP000490800">
    <property type="component" value="Unassembled WGS sequence"/>
</dbReference>
<dbReference type="Gene3D" id="3.30.1330.40">
    <property type="entry name" value="RutC-like"/>
    <property type="match status" value="1"/>
</dbReference>
<name>A0A7X3FHX8_9BACL</name>
<dbReference type="RefSeq" id="WP_157335476.1">
    <property type="nucleotide sequence ID" value="NZ_RHLK01000005.1"/>
</dbReference>
<dbReference type="AlphaFoldDB" id="A0A7X3FHX8"/>
<dbReference type="CDD" id="cd02185">
    <property type="entry name" value="AroH"/>
    <property type="match status" value="1"/>
</dbReference>
<protein>
    <recommendedName>
        <fullName evidence="1 3">chorismate mutase</fullName>
        <ecNumber evidence="1 3">5.4.99.5</ecNumber>
    </recommendedName>
</protein>
<evidence type="ECO:0000256" key="1">
    <source>
        <dbReference type="NCBIfam" id="TIGR01796"/>
    </source>
</evidence>
<feature type="binding site" evidence="2">
    <location>
        <position position="90"/>
    </location>
    <ligand>
        <name>prephenate</name>
        <dbReference type="ChEBI" id="CHEBI:29934"/>
    </ligand>
</feature>
<evidence type="ECO:0000313" key="5">
    <source>
        <dbReference type="Proteomes" id="UP000490800"/>
    </source>
</evidence>
<dbReference type="UniPathway" id="UPA00120">
    <property type="reaction ID" value="UER00203"/>
</dbReference>
<accession>A0A7X3FHX8</accession>
<feature type="binding site" evidence="2">
    <location>
        <position position="7"/>
    </location>
    <ligand>
        <name>prephenate</name>
        <dbReference type="ChEBI" id="CHEBI:29934"/>
    </ligand>
</feature>
<dbReference type="PANTHER" id="PTHR21164:SF0">
    <property type="entry name" value="CHORISMATE MUTASE AROH"/>
    <property type="match status" value="1"/>
</dbReference>
<organism evidence="4 5">
    <name type="scientific">Paenibacillus lutrae</name>
    <dbReference type="NCBI Taxonomy" id="2078573"/>
    <lineage>
        <taxon>Bacteria</taxon>
        <taxon>Bacillati</taxon>
        <taxon>Bacillota</taxon>
        <taxon>Bacilli</taxon>
        <taxon>Bacillales</taxon>
        <taxon>Paenibacillaceae</taxon>
        <taxon>Paenibacillus</taxon>
    </lineage>
</organism>
<dbReference type="GO" id="GO:0008652">
    <property type="term" value="P:amino acid biosynthetic process"/>
    <property type="evidence" value="ECO:0007669"/>
    <property type="project" value="UniProtKB-UniRule"/>
</dbReference>
<evidence type="ECO:0000256" key="3">
    <source>
        <dbReference type="PROSITE-ProRule" id="PRU00514"/>
    </source>
</evidence>
<dbReference type="EC" id="5.4.99.5" evidence="1 3"/>
<evidence type="ECO:0000313" key="4">
    <source>
        <dbReference type="EMBL" id="MVP00035.1"/>
    </source>
</evidence>
<keyword evidence="3 4" id="KW-0413">Isomerase</keyword>
<dbReference type="PANTHER" id="PTHR21164">
    <property type="entry name" value="CHORISMATE MUTASE"/>
    <property type="match status" value="1"/>
</dbReference>
<evidence type="ECO:0000256" key="2">
    <source>
        <dbReference type="PIRSR" id="PIRSR005965-1"/>
    </source>
</evidence>
<sequence length="125" mass="13955">MYVRGIRGATTVENNEEGPILSSTLELLDKIVQDNSVNPADISSVFITVTKELTATFPARAIRQMDGWDLVPLMCSIEIDVDNSLPNCIRLMVLVNTEKKQDEIRHVYLKGAKVLRPDIVKLTNS</sequence>
<proteinExistence type="predicted"/>
<dbReference type="GO" id="GO:0004106">
    <property type="term" value="F:chorismate mutase activity"/>
    <property type="evidence" value="ECO:0007669"/>
    <property type="project" value="UniProtKB-UniRule"/>
</dbReference>
<dbReference type="GO" id="GO:0046417">
    <property type="term" value="P:chorismate metabolic process"/>
    <property type="evidence" value="ECO:0007669"/>
    <property type="project" value="TreeGrafter"/>
</dbReference>